<dbReference type="EMBL" id="CAUOFW020006791">
    <property type="protein sequence ID" value="CAK9176273.1"/>
    <property type="molecule type" value="Genomic_DNA"/>
</dbReference>
<sequence length="230" mass="26271">MHHGDQFQPGNEIVYIGGRVNHIDLCHIDQLSLVELVNMLKNIRVEYCQIMRFHHRIPTELKILDKDQDVLDIGKWVNMHKVHDAYVEHIREVFDQRQAESNCGPTTQQCDGGNDMGDGMNMVDVNATVVASDNSSNCDSSQYNEQLESSTSDDEYLYDSEYDGDEIKENGTERNKGKRVEKGRSYTTMGGNCGNYVEDYDSDELRSIPSSSSDEDELRVKYPVFMPRLT</sequence>
<feature type="region of interest" description="Disordered" evidence="1">
    <location>
        <begin position="133"/>
        <end position="217"/>
    </location>
</feature>
<keyword evidence="4" id="KW-1185">Reference proteome</keyword>
<evidence type="ECO:0000259" key="2">
    <source>
        <dbReference type="Pfam" id="PF26130"/>
    </source>
</evidence>
<feature type="compositionally biased region" description="Polar residues" evidence="1">
    <location>
        <begin position="133"/>
        <end position="147"/>
    </location>
</feature>
<evidence type="ECO:0000313" key="3">
    <source>
        <dbReference type="EMBL" id="CAK9176273.1"/>
    </source>
</evidence>
<comment type="caution">
    <text evidence="3">The sequence shown here is derived from an EMBL/GenBank/DDBJ whole genome shotgun (WGS) entry which is preliminary data.</text>
</comment>
<dbReference type="Pfam" id="PF26130">
    <property type="entry name" value="PB1-like"/>
    <property type="match status" value="1"/>
</dbReference>
<feature type="domain" description="PB1-like" evidence="2">
    <location>
        <begin position="1"/>
        <end position="89"/>
    </location>
</feature>
<organism evidence="3 4">
    <name type="scientific">Ilex paraguariensis</name>
    <name type="common">yerba mate</name>
    <dbReference type="NCBI Taxonomy" id="185542"/>
    <lineage>
        <taxon>Eukaryota</taxon>
        <taxon>Viridiplantae</taxon>
        <taxon>Streptophyta</taxon>
        <taxon>Embryophyta</taxon>
        <taxon>Tracheophyta</taxon>
        <taxon>Spermatophyta</taxon>
        <taxon>Magnoliopsida</taxon>
        <taxon>eudicotyledons</taxon>
        <taxon>Gunneridae</taxon>
        <taxon>Pentapetalae</taxon>
        <taxon>asterids</taxon>
        <taxon>campanulids</taxon>
        <taxon>Aquifoliales</taxon>
        <taxon>Aquifoliaceae</taxon>
        <taxon>Ilex</taxon>
    </lineage>
</organism>
<protein>
    <recommendedName>
        <fullName evidence="2">PB1-like domain-containing protein</fullName>
    </recommendedName>
</protein>
<proteinExistence type="predicted"/>
<dbReference type="InterPro" id="IPR058594">
    <property type="entry name" value="PB1-like_dom_pln"/>
</dbReference>
<dbReference type="Proteomes" id="UP001642360">
    <property type="component" value="Unassembled WGS sequence"/>
</dbReference>
<evidence type="ECO:0000313" key="4">
    <source>
        <dbReference type="Proteomes" id="UP001642360"/>
    </source>
</evidence>
<gene>
    <name evidence="3" type="ORF">ILEXP_LOCUS46113</name>
</gene>
<name>A0ABC8U3D8_9AQUA</name>
<reference evidence="3 4" key="1">
    <citation type="submission" date="2024-02" db="EMBL/GenBank/DDBJ databases">
        <authorList>
            <person name="Vignale AGUSTIN F."/>
            <person name="Sosa J E."/>
            <person name="Modenutti C."/>
        </authorList>
    </citation>
    <scope>NUCLEOTIDE SEQUENCE [LARGE SCALE GENOMIC DNA]</scope>
</reference>
<feature type="compositionally biased region" description="Acidic residues" evidence="1">
    <location>
        <begin position="151"/>
        <end position="164"/>
    </location>
</feature>
<accession>A0ABC8U3D8</accession>
<dbReference type="AlphaFoldDB" id="A0ABC8U3D8"/>
<feature type="compositionally biased region" description="Basic and acidic residues" evidence="1">
    <location>
        <begin position="165"/>
        <end position="184"/>
    </location>
</feature>
<evidence type="ECO:0000256" key="1">
    <source>
        <dbReference type="SAM" id="MobiDB-lite"/>
    </source>
</evidence>